<dbReference type="HOGENOM" id="CLU_3039339_0_0_4"/>
<proteinExistence type="predicted"/>
<dbReference type="KEGG" id="axy:AXYL_06727"/>
<evidence type="ECO:0000313" key="1">
    <source>
        <dbReference type="EMBL" id="ADP20011.1"/>
    </source>
</evidence>
<name>E3HY57_ACHXA</name>
<geneLocation type="plasmid" evidence="1 2">
    <name>pA82</name>
</geneLocation>
<dbReference type="AlphaFoldDB" id="E3HY57"/>
<organism evidence="1 2">
    <name type="scientific">Achromobacter xylosoxidans (strain A8)</name>
    <dbReference type="NCBI Taxonomy" id="762376"/>
    <lineage>
        <taxon>Bacteria</taxon>
        <taxon>Pseudomonadati</taxon>
        <taxon>Pseudomonadota</taxon>
        <taxon>Betaproteobacteria</taxon>
        <taxon>Burkholderiales</taxon>
        <taxon>Alcaligenaceae</taxon>
        <taxon>Achromobacter</taxon>
    </lineage>
</organism>
<accession>E3HY57</accession>
<keyword evidence="1" id="KW-0614">Plasmid</keyword>
<sequence length="54" mass="5659">MGLTRVLVLVCNGPNLHDAGAAFGSSALLIDSAYRGSVHLAVRWHAHDTVSQSS</sequence>
<reference evidence="2" key="1">
    <citation type="journal article" date="2011" name="J. Bacteriol.">
        <title>Complete genome sequence of the haloaromatic acid-degrading bacterium Achromobacter xylosoxidans A8.</title>
        <authorList>
            <person name="Strnad H."/>
            <person name="Ridl J."/>
            <person name="Paces J."/>
            <person name="Kolar M."/>
            <person name="Vlcek C."/>
            <person name="Paces V."/>
        </authorList>
    </citation>
    <scope>NUCLEOTIDE SEQUENCE [LARGE SCALE GENOMIC DNA]</scope>
    <source>
        <strain evidence="2">A8</strain>
        <plasmid evidence="2">pA82</plasmid>
    </source>
</reference>
<evidence type="ECO:0000313" key="2">
    <source>
        <dbReference type="Proteomes" id="UP000006876"/>
    </source>
</evidence>
<dbReference type="Proteomes" id="UP000006876">
    <property type="component" value="Plasmid pA82"/>
</dbReference>
<gene>
    <name evidence="1" type="ordered locus">AXYL_06727</name>
</gene>
<protein>
    <submittedName>
        <fullName evidence="1">Uncharacterized protein</fullName>
    </submittedName>
</protein>
<dbReference type="EMBL" id="CP002289">
    <property type="protein sequence ID" value="ADP20011.1"/>
    <property type="molecule type" value="Genomic_DNA"/>
</dbReference>